<reference evidence="1" key="1">
    <citation type="submission" date="2023-03" db="EMBL/GenBank/DDBJ databases">
        <title>Massive genome expansion in bonnet fungi (Mycena s.s.) driven by repeated elements and novel gene families across ecological guilds.</title>
        <authorList>
            <consortium name="Lawrence Berkeley National Laboratory"/>
            <person name="Harder C.B."/>
            <person name="Miyauchi S."/>
            <person name="Viragh M."/>
            <person name="Kuo A."/>
            <person name="Thoen E."/>
            <person name="Andreopoulos B."/>
            <person name="Lu D."/>
            <person name="Skrede I."/>
            <person name="Drula E."/>
            <person name="Henrissat B."/>
            <person name="Morin E."/>
            <person name="Kohler A."/>
            <person name="Barry K."/>
            <person name="LaButti K."/>
            <person name="Morin E."/>
            <person name="Salamov A."/>
            <person name="Lipzen A."/>
            <person name="Mereny Z."/>
            <person name="Hegedus B."/>
            <person name="Baldrian P."/>
            <person name="Stursova M."/>
            <person name="Weitz H."/>
            <person name="Taylor A."/>
            <person name="Grigoriev I.V."/>
            <person name="Nagy L.G."/>
            <person name="Martin F."/>
            <person name="Kauserud H."/>
        </authorList>
    </citation>
    <scope>NUCLEOTIDE SEQUENCE</scope>
    <source>
        <strain evidence="1">CBHHK182m</strain>
    </source>
</reference>
<comment type="caution">
    <text evidence="1">The sequence shown here is derived from an EMBL/GenBank/DDBJ whole genome shotgun (WGS) entry which is preliminary data.</text>
</comment>
<dbReference type="Proteomes" id="UP001215598">
    <property type="component" value="Unassembled WGS sequence"/>
</dbReference>
<protein>
    <submittedName>
        <fullName evidence="1">Uncharacterized protein</fullName>
    </submittedName>
</protein>
<sequence length="80" mass="9070">GQWETETVFSIPVASKPPITAEGYPGVIMIECAPLEGVEDDLKRKYRVLDECSRLRELIKALPDKRHFVPSLLLFVWAAE</sequence>
<name>A0AAD7IU75_9AGAR</name>
<accession>A0AAD7IU75</accession>
<dbReference type="AlphaFoldDB" id="A0AAD7IU75"/>
<evidence type="ECO:0000313" key="2">
    <source>
        <dbReference type="Proteomes" id="UP001215598"/>
    </source>
</evidence>
<dbReference type="EMBL" id="JARKIB010000065">
    <property type="protein sequence ID" value="KAJ7750571.1"/>
    <property type="molecule type" value="Genomic_DNA"/>
</dbReference>
<evidence type="ECO:0000313" key="1">
    <source>
        <dbReference type="EMBL" id="KAJ7750571.1"/>
    </source>
</evidence>
<proteinExistence type="predicted"/>
<gene>
    <name evidence="1" type="ORF">B0H16DRAFT_1318561</name>
</gene>
<organism evidence="1 2">
    <name type="scientific">Mycena metata</name>
    <dbReference type="NCBI Taxonomy" id="1033252"/>
    <lineage>
        <taxon>Eukaryota</taxon>
        <taxon>Fungi</taxon>
        <taxon>Dikarya</taxon>
        <taxon>Basidiomycota</taxon>
        <taxon>Agaricomycotina</taxon>
        <taxon>Agaricomycetes</taxon>
        <taxon>Agaricomycetidae</taxon>
        <taxon>Agaricales</taxon>
        <taxon>Marasmiineae</taxon>
        <taxon>Mycenaceae</taxon>
        <taxon>Mycena</taxon>
    </lineage>
</organism>
<feature type="non-terminal residue" evidence="1">
    <location>
        <position position="80"/>
    </location>
</feature>
<keyword evidence="2" id="KW-1185">Reference proteome</keyword>